<proteinExistence type="inferred from homology"/>
<evidence type="ECO:0000256" key="2">
    <source>
        <dbReference type="ARBA" id="ARBA00008767"/>
    </source>
</evidence>
<dbReference type="InterPro" id="IPR019473">
    <property type="entry name" value="TFIID_su8_C"/>
</dbReference>
<keyword evidence="6" id="KW-0539">Nucleus</keyword>
<dbReference type="Pfam" id="PF10406">
    <property type="entry name" value="TAF8_C"/>
    <property type="match status" value="1"/>
</dbReference>
<accession>A0A5C7HLQ6</accession>
<comment type="caution">
    <text evidence="9">The sequence shown here is derived from an EMBL/GenBank/DDBJ whole genome shotgun (WGS) entry which is preliminary data.</text>
</comment>
<keyword evidence="5" id="KW-0804">Transcription</keyword>
<evidence type="ECO:0000256" key="1">
    <source>
        <dbReference type="ARBA" id="ARBA00004123"/>
    </source>
</evidence>
<dbReference type="OrthoDB" id="436852at2759"/>
<dbReference type="Pfam" id="PF07524">
    <property type="entry name" value="Bromo_TP"/>
    <property type="match status" value="1"/>
</dbReference>
<feature type="region of interest" description="Disordered" evidence="7">
    <location>
        <begin position="1"/>
        <end position="22"/>
    </location>
</feature>
<evidence type="ECO:0000256" key="3">
    <source>
        <dbReference type="ARBA" id="ARBA00017307"/>
    </source>
</evidence>
<evidence type="ECO:0000313" key="9">
    <source>
        <dbReference type="EMBL" id="TXG57933.1"/>
    </source>
</evidence>
<dbReference type="Proteomes" id="UP000323000">
    <property type="component" value="Chromosome 7"/>
</dbReference>
<reference evidence="10" key="1">
    <citation type="journal article" date="2019" name="Gigascience">
        <title>De novo genome assembly of the endangered Acer yangbiense, a plant species with extremely small populations endemic to Yunnan Province, China.</title>
        <authorList>
            <person name="Yang J."/>
            <person name="Wariss H.M."/>
            <person name="Tao L."/>
            <person name="Zhang R."/>
            <person name="Yun Q."/>
            <person name="Hollingsworth P."/>
            <person name="Dao Z."/>
            <person name="Luo G."/>
            <person name="Guo H."/>
            <person name="Ma Y."/>
            <person name="Sun W."/>
        </authorList>
    </citation>
    <scope>NUCLEOTIDE SEQUENCE [LARGE SCALE GENOMIC DNA]</scope>
    <source>
        <strain evidence="10">cv. Malutang</strain>
    </source>
</reference>
<dbReference type="AlphaFoldDB" id="A0A5C7HLQ6"/>
<dbReference type="InterPro" id="IPR037818">
    <property type="entry name" value="TAF8"/>
</dbReference>
<organism evidence="9 10">
    <name type="scientific">Acer yangbiense</name>
    <dbReference type="NCBI Taxonomy" id="1000413"/>
    <lineage>
        <taxon>Eukaryota</taxon>
        <taxon>Viridiplantae</taxon>
        <taxon>Streptophyta</taxon>
        <taxon>Embryophyta</taxon>
        <taxon>Tracheophyta</taxon>
        <taxon>Spermatophyta</taxon>
        <taxon>Magnoliopsida</taxon>
        <taxon>eudicotyledons</taxon>
        <taxon>Gunneridae</taxon>
        <taxon>Pentapetalae</taxon>
        <taxon>rosids</taxon>
        <taxon>malvids</taxon>
        <taxon>Sapindales</taxon>
        <taxon>Sapindaceae</taxon>
        <taxon>Hippocastanoideae</taxon>
        <taxon>Acereae</taxon>
        <taxon>Acer</taxon>
    </lineage>
</organism>
<name>A0A5C7HLQ6_9ROSI</name>
<evidence type="ECO:0000259" key="8">
    <source>
        <dbReference type="SMART" id="SM00576"/>
    </source>
</evidence>
<sequence length="378" mass="41938">MNDGGAEIGSKHEHPNTKRKFGGDDFAQAIAKIAVAQICERVGFQTFQQSALGTLSDIAVQHIYHIGKTANFYANLAGRTEGNTFDILQGLEDLGPPQGFAGASDIDHCLASSGVVREIIKYVSEAQDSPFAYSIPRFPAVKEQNPTPSFFQIGEEPPDEHIPAWLPAFPDPQTYIQFPTENERATDTHMEKNEPAKQQRKVERSLLNLQQRFACNGQEGPSSVNHGDISKEKLAAESNPFLSVPLHFEEKEVSSVVHPAKLSKEVAVKHPAADARAVSNHISVVETFAPAIEAMKNKLYDSEEEQTRVPLNQRPAVQFKIGVGKNRLGKPIQLDPQNKDCNKIAPWFGKDDEKDEKKRRAEEILKYSTENTQELAQM</sequence>
<gene>
    <name evidence="9" type="ORF">EZV62_015762</name>
</gene>
<dbReference type="InterPro" id="IPR006565">
    <property type="entry name" value="BTP"/>
</dbReference>
<dbReference type="InterPro" id="IPR009072">
    <property type="entry name" value="Histone-fold"/>
</dbReference>
<dbReference type="CDD" id="cd08049">
    <property type="entry name" value="TAF8"/>
    <property type="match status" value="1"/>
</dbReference>
<evidence type="ECO:0000256" key="5">
    <source>
        <dbReference type="ARBA" id="ARBA00023163"/>
    </source>
</evidence>
<evidence type="ECO:0000313" key="10">
    <source>
        <dbReference type="Proteomes" id="UP000323000"/>
    </source>
</evidence>
<evidence type="ECO:0000256" key="7">
    <source>
        <dbReference type="SAM" id="MobiDB-lite"/>
    </source>
</evidence>
<dbReference type="PANTHER" id="PTHR46338:SF19">
    <property type="entry name" value="TRANSCRIPTION INITIATION FACTOR TFIID SUBUNIT 8"/>
    <property type="match status" value="1"/>
</dbReference>
<comment type="similarity">
    <text evidence="2">Belongs to the TAF8 family.</text>
</comment>
<dbReference type="PANTHER" id="PTHR46338">
    <property type="entry name" value="TRANSCRIPTION INITIATION FACTOR TFIID SUBUNIT 8"/>
    <property type="match status" value="1"/>
</dbReference>
<evidence type="ECO:0000256" key="4">
    <source>
        <dbReference type="ARBA" id="ARBA00023015"/>
    </source>
</evidence>
<protein>
    <recommendedName>
        <fullName evidence="3">Transcription initiation factor TFIID subunit 8</fullName>
    </recommendedName>
</protein>
<dbReference type="GO" id="GO:0005669">
    <property type="term" value="C:transcription factor TFIID complex"/>
    <property type="evidence" value="ECO:0007669"/>
    <property type="project" value="InterPro"/>
</dbReference>
<dbReference type="EMBL" id="VAHF01000007">
    <property type="protein sequence ID" value="TXG57933.1"/>
    <property type="molecule type" value="Genomic_DNA"/>
</dbReference>
<keyword evidence="4" id="KW-0805">Transcription regulation</keyword>
<dbReference type="GO" id="GO:0046982">
    <property type="term" value="F:protein heterodimerization activity"/>
    <property type="evidence" value="ECO:0007669"/>
    <property type="project" value="InterPro"/>
</dbReference>
<comment type="subcellular location">
    <subcellularLocation>
        <location evidence="1">Nucleus</location>
    </subcellularLocation>
</comment>
<feature type="domain" description="Bromodomain associated" evidence="8">
    <location>
        <begin position="24"/>
        <end position="100"/>
    </location>
</feature>
<dbReference type="SMART" id="SM00576">
    <property type="entry name" value="BTP"/>
    <property type="match status" value="1"/>
</dbReference>
<evidence type="ECO:0000256" key="6">
    <source>
        <dbReference type="ARBA" id="ARBA00023242"/>
    </source>
</evidence>
<keyword evidence="10" id="KW-1185">Reference proteome</keyword>
<dbReference type="Gene3D" id="1.10.20.10">
    <property type="entry name" value="Histone, subunit A"/>
    <property type="match status" value="1"/>
</dbReference>